<organism evidence="3 4">
    <name type="scientific">Modicella reniformis</name>
    <dbReference type="NCBI Taxonomy" id="1440133"/>
    <lineage>
        <taxon>Eukaryota</taxon>
        <taxon>Fungi</taxon>
        <taxon>Fungi incertae sedis</taxon>
        <taxon>Mucoromycota</taxon>
        <taxon>Mortierellomycotina</taxon>
        <taxon>Mortierellomycetes</taxon>
        <taxon>Mortierellales</taxon>
        <taxon>Mortierellaceae</taxon>
        <taxon>Modicella</taxon>
    </lineage>
</organism>
<evidence type="ECO:0000259" key="2">
    <source>
        <dbReference type="Pfam" id="PF04468"/>
    </source>
</evidence>
<proteinExistence type="predicted"/>
<sequence length="759" mass="81931">MDNTRQQQQQQQQQSSGLVTPPLVSPRPVQGPMTTTTTTTATGHSGWKVVGSPPRKPLLSPPDDRTKGLLTPETIANRHASPPHHQRPQSNRDNDRQAGNSSGAPSARSMATSTAARENTDRASTKSPLNHAHDPPTSDLQQQHHHHQYRQHQGNSLQTPAAIYATTNLLADSISPNTLTATMCNNPSVARSGQDVDPFGLLDINSSGNINHQQQQLQHHPYNNMVSMTTNSGTGLESPLSMSSFIWNGRVTNEGGNNPTAAANLGGMTAMRQDTVTGGSNIFSMSAALHAHPFVPGTGGGGGGGGNVGGGGRTVRSLSLSEPLGFQSNYMSSTSTGTGIKPNSFGQGEGDPLELYRVQLPTMEEEPEDALDHPRLNRARSYSTSAAFASGSFYRSISGAATYSPTERQDPFAPSSSSSSSINSDSLGLLNNQEQHPFLHRKLSVGSTWPSVSHHNNAAGVSSSHRRSITSNTYVSPIWESPDSNPPPPQQQQQPTLERQRVSRRFSVAPSSGFQTYDHFLESEHYGSSSLSGYSNSSSNSRNPADSDYVHPQRRHSVAGPSGSYLRPNTTASFALATSMESLQLEEPEPTNNWSLNEEYEHEEHQSSQTSNTSDLGKGVNLSQLSHHGSLYVVEFKAGRNDLFYVVEGGGVALKCGDLVMVEADRGKDLGKITNDSITPQQIQVLQKEHAEAAATSVQQEGHRAPKEIHPKRIFRLAQPSEVAQLLSKNQDEIKAMAVCQTKVRQKKLPMEVVDAEYQ</sequence>
<dbReference type="PANTHER" id="PTHR43830">
    <property type="entry name" value="PROTEIN PSP1"/>
    <property type="match status" value="1"/>
</dbReference>
<feature type="region of interest" description="Disordered" evidence="1">
    <location>
        <begin position="1"/>
        <end position="156"/>
    </location>
</feature>
<reference evidence="3" key="1">
    <citation type="journal article" date="2020" name="Fungal Divers.">
        <title>Resolving the Mortierellaceae phylogeny through synthesis of multi-gene phylogenetics and phylogenomics.</title>
        <authorList>
            <person name="Vandepol N."/>
            <person name="Liber J."/>
            <person name="Desiro A."/>
            <person name="Na H."/>
            <person name="Kennedy M."/>
            <person name="Barry K."/>
            <person name="Grigoriev I.V."/>
            <person name="Miller A.N."/>
            <person name="O'Donnell K."/>
            <person name="Stajich J.E."/>
            <person name="Bonito G."/>
        </authorList>
    </citation>
    <scope>NUCLEOTIDE SEQUENCE</scope>
    <source>
        <strain evidence="3">MES-2147</strain>
    </source>
</reference>
<name>A0A9P6IYD3_9FUNG</name>
<dbReference type="InterPro" id="IPR007557">
    <property type="entry name" value="PSP1_C"/>
</dbReference>
<feature type="region of interest" description="Disordered" evidence="1">
    <location>
        <begin position="599"/>
        <end position="621"/>
    </location>
</feature>
<dbReference type="InterPro" id="IPR047767">
    <property type="entry name" value="PSP1-like"/>
</dbReference>
<feature type="compositionally biased region" description="Low complexity" evidence="1">
    <location>
        <begin position="526"/>
        <end position="541"/>
    </location>
</feature>
<dbReference type="EMBL" id="JAAAHW010007322">
    <property type="protein sequence ID" value="KAF9949225.1"/>
    <property type="molecule type" value="Genomic_DNA"/>
</dbReference>
<gene>
    <name evidence="3" type="ORF">BGZ65_007488</name>
</gene>
<keyword evidence="4" id="KW-1185">Reference proteome</keyword>
<feature type="domain" description="PSP1 C-terminal" evidence="2">
    <location>
        <begin position="712"/>
        <end position="759"/>
    </location>
</feature>
<evidence type="ECO:0000313" key="3">
    <source>
        <dbReference type="EMBL" id="KAF9949225.1"/>
    </source>
</evidence>
<comment type="caution">
    <text evidence="3">The sequence shown here is derived from an EMBL/GenBank/DDBJ whole genome shotgun (WGS) entry which is preliminary data.</text>
</comment>
<dbReference type="AlphaFoldDB" id="A0A9P6IYD3"/>
<feature type="region of interest" description="Disordered" evidence="1">
    <location>
        <begin position="526"/>
        <end position="569"/>
    </location>
</feature>
<feature type="region of interest" description="Disordered" evidence="1">
    <location>
        <begin position="475"/>
        <end position="504"/>
    </location>
</feature>
<dbReference type="PANTHER" id="PTHR43830:SF3">
    <property type="entry name" value="PROTEIN PSP1"/>
    <property type="match status" value="1"/>
</dbReference>
<dbReference type="OrthoDB" id="243127at2759"/>
<evidence type="ECO:0000256" key="1">
    <source>
        <dbReference type="SAM" id="MobiDB-lite"/>
    </source>
</evidence>
<accession>A0A9P6IYD3</accession>
<evidence type="ECO:0000313" key="4">
    <source>
        <dbReference type="Proteomes" id="UP000749646"/>
    </source>
</evidence>
<dbReference type="Proteomes" id="UP000749646">
    <property type="component" value="Unassembled WGS sequence"/>
</dbReference>
<feature type="compositionally biased region" description="Low complexity" evidence="1">
    <location>
        <begin position="415"/>
        <end position="428"/>
    </location>
</feature>
<feature type="compositionally biased region" description="Low complexity" evidence="1">
    <location>
        <begin position="104"/>
        <end position="117"/>
    </location>
</feature>
<protein>
    <recommendedName>
        <fullName evidence="2">PSP1 C-terminal domain-containing protein</fullName>
    </recommendedName>
</protein>
<feature type="region of interest" description="Disordered" evidence="1">
    <location>
        <begin position="404"/>
        <end position="428"/>
    </location>
</feature>
<feature type="compositionally biased region" description="Low complexity" evidence="1">
    <location>
        <begin position="1"/>
        <end position="14"/>
    </location>
</feature>
<dbReference type="Pfam" id="PF04468">
    <property type="entry name" value="PSP1"/>
    <property type="match status" value="1"/>
</dbReference>
<dbReference type="GO" id="GO:0005737">
    <property type="term" value="C:cytoplasm"/>
    <property type="evidence" value="ECO:0007669"/>
    <property type="project" value="TreeGrafter"/>
</dbReference>
<feature type="non-terminal residue" evidence="3">
    <location>
        <position position="759"/>
    </location>
</feature>
<feature type="compositionally biased region" description="Polar residues" evidence="1">
    <location>
        <begin position="610"/>
        <end position="621"/>
    </location>
</feature>